<comment type="caution">
    <text evidence="1">The sequence shown here is derived from an EMBL/GenBank/DDBJ whole genome shotgun (WGS) entry which is preliminary data.</text>
</comment>
<organism evidence="1 2">
    <name type="scientific">Petrolisthes manimaculis</name>
    <dbReference type="NCBI Taxonomy" id="1843537"/>
    <lineage>
        <taxon>Eukaryota</taxon>
        <taxon>Metazoa</taxon>
        <taxon>Ecdysozoa</taxon>
        <taxon>Arthropoda</taxon>
        <taxon>Crustacea</taxon>
        <taxon>Multicrustacea</taxon>
        <taxon>Malacostraca</taxon>
        <taxon>Eumalacostraca</taxon>
        <taxon>Eucarida</taxon>
        <taxon>Decapoda</taxon>
        <taxon>Pleocyemata</taxon>
        <taxon>Anomura</taxon>
        <taxon>Galatheoidea</taxon>
        <taxon>Porcellanidae</taxon>
        <taxon>Petrolisthes</taxon>
    </lineage>
</organism>
<protein>
    <submittedName>
        <fullName evidence="1">Uncharacterized protein</fullName>
    </submittedName>
</protein>
<dbReference type="EMBL" id="JAWZYT010002827">
    <property type="protein sequence ID" value="KAK4301778.1"/>
    <property type="molecule type" value="Genomic_DNA"/>
</dbReference>
<evidence type="ECO:0000313" key="1">
    <source>
        <dbReference type="EMBL" id="KAK4301778.1"/>
    </source>
</evidence>
<gene>
    <name evidence="1" type="ORF">Pmani_026105</name>
</gene>
<evidence type="ECO:0000313" key="2">
    <source>
        <dbReference type="Proteomes" id="UP001292094"/>
    </source>
</evidence>
<proteinExistence type="predicted"/>
<keyword evidence="2" id="KW-1185">Reference proteome</keyword>
<sequence length="99" mass="10784">MGVGRLDGIVRLDGGGEVERDYEAGWGWEIGWGWGSWMGREDWMGLGGWIYCRWLALVVKREAECVSLPPPVHSLSITKTPAGASTWPHISTGCLATPG</sequence>
<name>A0AAE1P5E6_9EUCA</name>
<reference evidence="1" key="1">
    <citation type="submission" date="2023-11" db="EMBL/GenBank/DDBJ databases">
        <title>Genome assemblies of two species of porcelain crab, Petrolisthes cinctipes and Petrolisthes manimaculis (Anomura: Porcellanidae).</title>
        <authorList>
            <person name="Angst P."/>
        </authorList>
    </citation>
    <scope>NUCLEOTIDE SEQUENCE</scope>
    <source>
        <strain evidence="1">PB745_02</strain>
        <tissue evidence="1">Gill</tissue>
    </source>
</reference>
<dbReference type="Proteomes" id="UP001292094">
    <property type="component" value="Unassembled WGS sequence"/>
</dbReference>
<dbReference type="AlphaFoldDB" id="A0AAE1P5E6"/>
<accession>A0AAE1P5E6</accession>